<evidence type="ECO:0000313" key="3">
    <source>
        <dbReference type="Proteomes" id="UP000299102"/>
    </source>
</evidence>
<name>A0A4C1XUE6_EUMVA</name>
<dbReference type="AlphaFoldDB" id="A0A4C1XUE6"/>
<proteinExistence type="predicted"/>
<evidence type="ECO:0000313" key="2">
    <source>
        <dbReference type="EMBL" id="GBP66612.1"/>
    </source>
</evidence>
<dbReference type="EMBL" id="BGZK01000963">
    <property type="protein sequence ID" value="GBP66612.1"/>
    <property type="molecule type" value="Genomic_DNA"/>
</dbReference>
<comment type="caution">
    <text evidence="2">The sequence shown here is derived from an EMBL/GenBank/DDBJ whole genome shotgun (WGS) entry which is preliminary data.</text>
</comment>
<evidence type="ECO:0000256" key="1">
    <source>
        <dbReference type="SAM" id="MobiDB-lite"/>
    </source>
</evidence>
<dbReference type="Proteomes" id="UP000299102">
    <property type="component" value="Unassembled WGS sequence"/>
</dbReference>
<sequence>MRARTKREWMRKEKDEDRSRFSIQMGEERTKANSAIKICCTTSLPPVYPLRMLNALIDKSTTRDPIQIGAAAPNECPTGPARTGVGGRRDTVAPVIYRPRRTP</sequence>
<gene>
    <name evidence="2" type="ORF">EVAR_50437_1</name>
</gene>
<feature type="region of interest" description="Disordered" evidence="1">
    <location>
        <begin position="69"/>
        <end position="103"/>
    </location>
</feature>
<reference evidence="2 3" key="1">
    <citation type="journal article" date="2019" name="Commun. Biol.">
        <title>The bagworm genome reveals a unique fibroin gene that provides high tensile strength.</title>
        <authorList>
            <person name="Kono N."/>
            <person name="Nakamura H."/>
            <person name="Ohtoshi R."/>
            <person name="Tomita M."/>
            <person name="Numata K."/>
            <person name="Arakawa K."/>
        </authorList>
    </citation>
    <scope>NUCLEOTIDE SEQUENCE [LARGE SCALE GENOMIC DNA]</scope>
</reference>
<protein>
    <submittedName>
        <fullName evidence="2">Uncharacterized protein</fullName>
    </submittedName>
</protein>
<accession>A0A4C1XUE6</accession>
<keyword evidence="3" id="KW-1185">Reference proteome</keyword>
<organism evidence="2 3">
    <name type="scientific">Eumeta variegata</name>
    <name type="common">Bagworm moth</name>
    <name type="synonym">Eumeta japonica</name>
    <dbReference type="NCBI Taxonomy" id="151549"/>
    <lineage>
        <taxon>Eukaryota</taxon>
        <taxon>Metazoa</taxon>
        <taxon>Ecdysozoa</taxon>
        <taxon>Arthropoda</taxon>
        <taxon>Hexapoda</taxon>
        <taxon>Insecta</taxon>
        <taxon>Pterygota</taxon>
        <taxon>Neoptera</taxon>
        <taxon>Endopterygota</taxon>
        <taxon>Lepidoptera</taxon>
        <taxon>Glossata</taxon>
        <taxon>Ditrysia</taxon>
        <taxon>Tineoidea</taxon>
        <taxon>Psychidae</taxon>
        <taxon>Oiketicinae</taxon>
        <taxon>Eumeta</taxon>
    </lineage>
</organism>